<keyword evidence="2" id="KW-0677">Repeat</keyword>
<dbReference type="InterPro" id="IPR036576">
    <property type="entry name" value="WRKY_dom_sf"/>
</dbReference>
<evidence type="ECO:0000256" key="7">
    <source>
        <dbReference type="SAM" id="MobiDB-lite"/>
    </source>
</evidence>
<dbReference type="Gramene" id="C.cajan_18758.t">
    <property type="protein sequence ID" value="C.cajan_18758.t"/>
    <property type="gene ID" value="C.cajan_18758"/>
</dbReference>
<name>A0A151TCC1_CAJCA</name>
<evidence type="ECO:0000259" key="8">
    <source>
        <dbReference type="PROSITE" id="PS50811"/>
    </source>
</evidence>
<feature type="domain" description="WRKY" evidence="8">
    <location>
        <begin position="183"/>
        <end position="241"/>
    </location>
</feature>
<evidence type="ECO:0000256" key="4">
    <source>
        <dbReference type="ARBA" id="ARBA00023125"/>
    </source>
</evidence>
<dbReference type="GO" id="GO:0005634">
    <property type="term" value="C:nucleus"/>
    <property type="evidence" value="ECO:0007669"/>
    <property type="project" value="UniProtKB-SubCell"/>
</dbReference>
<feature type="region of interest" description="Disordered" evidence="7">
    <location>
        <begin position="146"/>
        <end position="188"/>
    </location>
</feature>
<dbReference type="GO" id="GO:0043565">
    <property type="term" value="F:sequence-specific DNA binding"/>
    <property type="evidence" value="ECO:0007669"/>
    <property type="project" value="InterPro"/>
</dbReference>
<evidence type="ECO:0000313" key="9">
    <source>
        <dbReference type="EMBL" id="KYP64700.1"/>
    </source>
</evidence>
<dbReference type="GO" id="GO:0003700">
    <property type="term" value="F:DNA-binding transcription factor activity"/>
    <property type="evidence" value="ECO:0007669"/>
    <property type="project" value="InterPro"/>
</dbReference>
<feature type="region of interest" description="Disordered" evidence="7">
    <location>
        <begin position="378"/>
        <end position="402"/>
    </location>
</feature>
<accession>A0A151TCC1</accession>
<dbReference type="PROSITE" id="PS50811">
    <property type="entry name" value="WRKY"/>
    <property type="match status" value="2"/>
</dbReference>
<keyword evidence="4" id="KW-0238">DNA-binding</keyword>
<protein>
    <submittedName>
        <fullName evidence="9">WRKY transcription factor 3</fullName>
    </submittedName>
</protein>
<dbReference type="SMART" id="SM00774">
    <property type="entry name" value="WRKY"/>
    <property type="match status" value="2"/>
</dbReference>
<dbReference type="Proteomes" id="UP000075243">
    <property type="component" value="Chromosome 7"/>
</dbReference>
<dbReference type="OMA" id="GFGMSHR"/>
<reference evidence="9 10" key="1">
    <citation type="journal article" date="2012" name="Nat. Biotechnol.">
        <title>Draft genome sequence of pigeonpea (Cajanus cajan), an orphan legume crop of resource-poor farmers.</title>
        <authorList>
            <person name="Varshney R.K."/>
            <person name="Chen W."/>
            <person name="Li Y."/>
            <person name="Bharti A.K."/>
            <person name="Saxena R.K."/>
            <person name="Schlueter J.A."/>
            <person name="Donoghue M.T."/>
            <person name="Azam S."/>
            <person name="Fan G."/>
            <person name="Whaley A.M."/>
            <person name="Farmer A.D."/>
            <person name="Sheridan J."/>
            <person name="Iwata A."/>
            <person name="Tuteja R."/>
            <person name="Penmetsa R.V."/>
            <person name="Wu W."/>
            <person name="Upadhyaya H.D."/>
            <person name="Yang S.P."/>
            <person name="Shah T."/>
            <person name="Saxena K.B."/>
            <person name="Michael T."/>
            <person name="McCombie W.R."/>
            <person name="Yang B."/>
            <person name="Zhang G."/>
            <person name="Yang H."/>
            <person name="Wang J."/>
            <person name="Spillane C."/>
            <person name="Cook D.R."/>
            <person name="May G.D."/>
            <person name="Xu X."/>
            <person name="Jackson S.A."/>
        </authorList>
    </citation>
    <scope>NUCLEOTIDE SEQUENCE [LARGE SCALE GENOMIC DNA]</scope>
    <source>
        <strain evidence="10">cv. Asha</strain>
    </source>
</reference>
<dbReference type="InterPro" id="IPR044810">
    <property type="entry name" value="WRKY_plant"/>
</dbReference>
<evidence type="ECO:0000256" key="6">
    <source>
        <dbReference type="ARBA" id="ARBA00023242"/>
    </source>
</evidence>
<feature type="region of interest" description="Disordered" evidence="7">
    <location>
        <begin position="233"/>
        <end position="302"/>
    </location>
</feature>
<sequence length="436" mass="48067">MTLVSSFFGSDAGDCRSFSQLLAGAMASPMAFSAAADNSAKDDDGPHKGFKQSRPMNLVIARSPVFTVPPGLSPSGFLNSPGFFSPQSPFGMSHQQALAQVTAQAVLAQSHMHMQADYHQLPAVTAPTEPPVQQQSFALNEASEQQVVSSVSEPKNAQLETSDLSQADKKFQPSSLPIDKPADDGYNWRKYGQKQVKGSEYPRSYYKCTHLNCPVKKKVERAPDGHITEIIYKGQHNHEKPQANKLPESDQTSNQGAPRQLLPGSSESEEVGDVDNREEADDSEPNPKRRNTDVTVTEVPLSQKTVTEPKIIVQTRSEVDLLDDGYRWRKYGQKVVKGNPHPRSYYKCTSAGCNVRKHVERASTDPKAVITTYEGKHNHDVPAARNSSHNTASSNPMPLKPHNAAPEKHPLLKDMEFGSNDQRPVHLRLKEEQIIV</sequence>
<keyword evidence="3" id="KW-0805">Transcription regulation</keyword>
<dbReference type="AlphaFoldDB" id="A0A151TCC1"/>
<dbReference type="SUPFAM" id="SSF118290">
    <property type="entry name" value="WRKY DNA-binding domain"/>
    <property type="match status" value="2"/>
</dbReference>
<evidence type="ECO:0000256" key="1">
    <source>
        <dbReference type="ARBA" id="ARBA00004123"/>
    </source>
</evidence>
<gene>
    <name evidence="9" type="ORF">KK1_019305</name>
</gene>
<dbReference type="Gene3D" id="2.20.25.80">
    <property type="entry name" value="WRKY domain"/>
    <property type="match status" value="2"/>
</dbReference>
<keyword evidence="10" id="KW-1185">Reference proteome</keyword>
<feature type="domain" description="WRKY" evidence="8">
    <location>
        <begin position="317"/>
        <end position="382"/>
    </location>
</feature>
<dbReference type="Pfam" id="PF03106">
    <property type="entry name" value="WRKY"/>
    <property type="match status" value="2"/>
</dbReference>
<evidence type="ECO:0000256" key="2">
    <source>
        <dbReference type="ARBA" id="ARBA00022737"/>
    </source>
</evidence>
<keyword evidence="6" id="KW-0539">Nucleus</keyword>
<dbReference type="PANTHER" id="PTHR31221:SF141">
    <property type="entry name" value="WRKY PROTEIN"/>
    <property type="match status" value="1"/>
</dbReference>
<evidence type="ECO:0000256" key="5">
    <source>
        <dbReference type="ARBA" id="ARBA00023163"/>
    </source>
</evidence>
<dbReference type="InterPro" id="IPR003657">
    <property type="entry name" value="WRKY_dom"/>
</dbReference>
<comment type="subcellular location">
    <subcellularLocation>
        <location evidence="1">Nucleus</location>
    </subcellularLocation>
</comment>
<evidence type="ECO:0000313" key="10">
    <source>
        <dbReference type="Proteomes" id="UP000075243"/>
    </source>
</evidence>
<organism evidence="9 10">
    <name type="scientific">Cajanus cajan</name>
    <name type="common">Pigeon pea</name>
    <name type="synonym">Cajanus indicus</name>
    <dbReference type="NCBI Taxonomy" id="3821"/>
    <lineage>
        <taxon>Eukaryota</taxon>
        <taxon>Viridiplantae</taxon>
        <taxon>Streptophyta</taxon>
        <taxon>Embryophyta</taxon>
        <taxon>Tracheophyta</taxon>
        <taxon>Spermatophyta</taxon>
        <taxon>Magnoliopsida</taxon>
        <taxon>eudicotyledons</taxon>
        <taxon>Gunneridae</taxon>
        <taxon>Pentapetalae</taxon>
        <taxon>rosids</taxon>
        <taxon>fabids</taxon>
        <taxon>Fabales</taxon>
        <taxon>Fabaceae</taxon>
        <taxon>Papilionoideae</taxon>
        <taxon>50 kb inversion clade</taxon>
        <taxon>NPAAA clade</taxon>
        <taxon>indigoferoid/millettioid clade</taxon>
        <taxon>Phaseoleae</taxon>
        <taxon>Cajanus</taxon>
    </lineage>
</organism>
<dbReference type="FunFam" id="2.20.25.80:FF:000001">
    <property type="entry name" value="WRKY transcription factor 33"/>
    <property type="match status" value="1"/>
</dbReference>
<dbReference type="PANTHER" id="PTHR31221">
    <property type="entry name" value="WRKY TRANSCRIPTION FACTOR PROTEIN 1-RELATED"/>
    <property type="match status" value="1"/>
</dbReference>
<feature type="compositionally biased region" description="Acidic residues" evidence="7">
    <location>
        <begin position="267"/>
        <end position="284"/>
    </location>
</feature>
<dbReference type="FunFam" id="2.20.25.80:FF:000006">
    <property type="entry name" value="WRKY transcription factor"/>
    <property type="match status" value="1"/>
</dbReference>
<evidence type="ECO:0000256" key="3">
    <source>
        <dbReference type="ARBA" id="ARBA00023015"/>
    </source>
</evidence>
<keyword evidence="5" id="KW-0804">Transcription</keyword>
<feature type="compositionally biased region" description="Polar residues" evidence="7">
    <location>
        <begin position="385"/>
        <end position="396"/>
    </location>
</feature>
<dbReference type="STRING" id="3821.A0A151TCC1"/>
<dbReference type="EMBL" id="CM003609">
    <property type="protein sequence ID" value="KYP64700.1"/>
    <property type="molecule type" value="Genomic_DNA"/>
</dbReference>
<proteinExistence type="predicted"/>